<dbReference type="OrthoDB" id="638090at2759"/>
<reference evidence="2 3" key="1">
    <citation type="submission" date="2022-10" db="EMBL/GenBank/DDBJ databases">
        <title>WGS assembly of Paspalum vaginatum 540-79.</title>
        <authorList>
            <person name="Sun G."/>
            <person name="Wase N."/>
            <person name="Shu S."/>
            <person name="Jenkins J."/>
            <person name="Zhou B."/>
            <person name="Torres-Rodriguez J."/>
            <person name="Chen C."/>
            <person name="Sandor L."/>
            <person name="Plott C."/>
            <person name="Yoshinga Y."/>
            <person name="Daum C."/>
            <person name="Qi P."/>
            <person name="Barry K."/>
            <person name="Lipzen A."/>
            <person name="Berry L."/>
            <person name="Pedersen C."/>
            <person name="Gottilla T."/>
            <person name="Foltz A."/>
            <person name="Yu H."/>
            <person name="O'Malley R."/>
            <person name="Zhang C."/>
            <person name="Devos K."/>
            <person name="Sigmon B."/>
            <person name="Yu B."/>
            <person name="Obata T."/>
            <person name="Schmutz J."/>
            <person name="Schnable J."/>
        </authorList>
    </citation>
    <scope>NUCLEOTIDE SEQUENCE [LARGE SCALE GENOMIC DNA]</scope>
    <source>
        <strain evidence="3">cv. 540-79</strain>
    </source>
</reference>
<feature type="region of interest" description="Disordered" evidence="1">
    <location>
        <begin position="1"/>
        <end position="79"/>
    </location>
</feature>
<name>A0A9W7XB99_9POAL</name>
<organism evidence="2 3">
    <name type="scientific">Paspalum vaginatum</name>
    <name type="common">seashore paspalum</name>
    <dbReference type="NCBI Taxonomy" id="158149"/>
    <lineage>
        <taxon>Eukaryota</taxon>
        <taxon>Viridiplantae</taxon>
        <taxon>Streptophyta</taxon>
        <taxon>Embryophyta</taxon>
        <taxon>Tracheophyta</taxon>
        <taxon>Spermatophyta</taxon>
        <taxon>Magnoliopsida</taxon>
        <taxon>Liliopsida</taxon>
        <taxon>Poales</taxon>
        <taxon>Poaceae</taxon>
        <taxon>PACMAD clade</taxon>
        <taxon>Panicoideae</taxon>
        <taxon>Andropogonodae</taxon>
        <taxon>Paspaleae</taxon>
        <taxon>Paspalinae</taxon>
        <taxon>Paspalum</taxon>
    </lineage>
</organism>
<feature type="compositionally biased region" description="Polar residues" evidence="1">
    <location>
        <begin position="114"/>
        <end position="123"/>
    </location>
</feature>
<dbReference type="EMBL" id="MU629725">
    <property type="protein sequence ID" value="KAJ1255382.1"/>
    <property type="molecule type" value="Genomic_DNA"/>
</dbReference>
<dbReference type="Proteomes" id="UP001164776">
    <property type="component" value="Unassembled WGS sequence"/>
</dbReference>
<evidence type="ECO:0000313" key="2">
    <source>
        <dbReference type="EMBL" id="KAJ1255382.1"/>
    </source>
</evidence>
<gene>
    <name evidence="2" type="ORF">BS78_K248000</name>
</gene>
<dbReference type="AlphaFoldDB" id="A0A9W7XB99"/>
<protein>
    <submittedName>
        <fullName evidence="2">Uncharacterized protein</fullName>
    </submittedName>
</protein>
<keyword evidence="3" id="KW-1185">Reference proteome</keyword>
<sequence>MDRLQRRNPSGRPHSTSLKPPRPPRGSTFQPPPASSCLPEPSSPDGRQRKKVRFVNEAGSHHTGGRQAVNIHEAAKNKPQVHNVKTAEYKFFKKLCEQSGHSSRSYKHSHQSSAQTVSKQKQGLPNVTVPRKFYVQGNTVRCDDLPATPAKNEEVPGEKINVHSSHSEYEDKDTSQLSPRDCLPAIHVLTPIAQTLFDVTGISGNSDREAASELIFSEKRSKLLKIAAKTVSMGSAELLQRRSEFVGQILQRLGANKIMRKQEGPRRHRKMDCRQTLAISKGHFDNLLDYKQSDLNSLTKLRRTGKISSSYSSDDSCESMALPWRYQGPPSFIDWKNDLSHGGSKSRECMTLPWVSVNDTLSFDRKRDIVDKHVSNLLLEDVDPCIHGIPTSVNELGLNVQTASYDRHGWGPVLPVTLPERMYFPCQNEEKHAAPYGISNTSWQPDPCSSLEQCIPSSVGLEIEDRKKAVSCGNSDVGLSPRLAELVVKPTISSILDSGNEILDHNDFRYISNFHVNQNNNIVFSANSSCLNSLSTPEHLYEIGAKSLLDSAFGASWLSGLKEKYCTEVELCDDSDRLNRVLDQLPMKFIPSSSSNIESRIWDHRPSYAEPSCKQDWSSVHDSSTELWSSVHQLQCHADLGTVLGFMPNGGLYKYLVEGHHSLRLVQGDPHNDVLGATDLSMFGSCSALDNIREAPMLSSCDGITW</sequence>
<proteinExistence type="predicted"/>
<evidence type="ECO:0000313" key="3">
    <source>
        <dbReference type="Proteomes" id="UP001164776"/>
    </source>
</evidence>
<feature type="region of interest" description="Disordered" evidence="1">
    <location>
        <begin position="102"/>
        <end position="123"/>
    </location>
</feature>
<evidence type="ECO:0000256" key="1">
    <source>
        <dbReference type="SAM" id="MobiDB-lite"/>
    </source>
</evidence>
<accession>A0A9W7XB99</accession>
<feature type="compositionally biased region" description="Pro residues" evidence="1">
    <location>
        <begin position="20"/>
        <end position="34"/>
    </location>
</feature>
<comment type="caution">
    <text evidence="2">The sequence shown here is derived from an EMBL/GenBank/DDBJ whole genome shotgun (WGS) entry which is preliminary data.</text>
</comment>